<dbReference type="GO" id="GO:0004326">
    <property type="term" value="F:tetrahydrofolylpolyglutamate synthase activity"/>
    <property type="evidence" value="ECO:0007669"/>
    <property type="project" value="InterPro"/>
</dbReference>
<dbReference type="InterPro" id="IPR018109">
    <property type="entry name" value="Folylpolyglutamate_synth_CS"/>
</dbReference>
<dbReference type="Gene3D" id="3.40.1190.10">
    <property type="entry name" value="Mur-like, catalytic domain"/>
    <property type="match status" value="1"/>
</dbReference>
<evidence type="ECO:0000256" key="3">
    <source>
        <dbReference type="ARBA" id="ARBA00022490"/>
    </source>
</evidence>
<dbReference type="Gene3D" id="3.40.50.720">
    <property type="entry name" value="NAD(P)-binding Rossmann-like Domain"/>
    <property type="match status" value="1"/>
</dbReference>
<protein>
    <recommendedName>
        <fullName evidence="9 10">UDP-N-acetylmuramoylalanine--D-glutamate ligase</fullName>
        <ecNumber evidence="9 10">6.3.2.9</ecNumber>
    </recommendedName>
    <alternativeName>
        <fullName evidence="9">D-glutamic acid-adding enzyme</fullName>
    </alternativeName>
    <alternativeName>
        <fullName evidence="9">UDP-N-acetylmuramoyl-L-alanyl-D-glutamate synthetase</fullName>
    </alternativeName>
</protein>
<keyword evidence="4 9" id="KW-0436">Ligase</keyword>
<keyword evidence="3 9" id="KW-0963">Cytoplasm</keyword>
<evidence type="ECO:0000256" key="8">
    <source>
        <dbReference type="ARBA" id="ARBA00023306"/>
    </source>
</evidence>
<dbReference type="InterPro" id="IPR036615">
    <property type="entry name" value="Mur_ligase_C_dom_sf"/>
</dbReference>
<dbReference type="Pfam" id="PF08245">
    <property type="entry name" value="Mur_ligase_M"/>
    <property type="match status" value="1"/>
</dbReference>
<dbReference type="UniPathway" id="UPA00219"/>
<evidence type="ECO:0000256" key="2">
    <source>
        <dbReference type="ARBA" id="ARBA00004752"/>
    </source>
</evidence>
<evidence type="ECO:0000313" key="13">
    <source>
        <dbReference type="EMBL" id="CAF0698939.1"/>
    </source>
</evidence>
<organism evidence="13 14">
    <name type="scientific">Candidatus Methylacidithermus pantelleriae</name>
    <dbReference type="NCBI Taxonomy" id="2744239"/>
    <lineage>
        <taxon>Bacteria</taxon>
        <taxon>Pseudomonadati</taxon>
        <taxon>Verrucomicrobiota</taxon>
        <taxon>Methylacidiphilae</taxon>
        <taxon>Methylacidiphilales</taxon>
        <taxon>Methylacidiphilaceae</taxon>
        <taxon>Candidatus Methylacidithermus</taxon>
    </lineage>
</organism>
<keyword evidence="9 10" id="KW-0133">Cell shape</keyword>
<evidence type="ECO:0000256" key="7">
    <source>
        <dbReference type="ARBA" id="ARBA00022840"/>
    </source>
</evidence>
<keyword evidence="6 9" id="KW-0547">Nucleotide-binding</keyword>
<feature type="domain" description="Mur ligase C-terminal" evidence="11">
    <location>
        <begin position="299"/>
        <end position="416"/>
    </location>
</feature>
<feature type="domain" description="Mur ligase central" evidence="12">
    <location>
        <begin position="120"/>
        <end position="229"/>
    </location>
</feature>
<comment type="similarity">
    <text evidence="9">Belongs to the MurCDEF family.</text>
</comment>
<dbReference type="SUPFAM" id="SSF53244">
    <property type="entry name" value="MurD-like peptide ligases, peptide-binding domain"/>
    <property type="match status" value="1"/>
</dbReference>
<evidence type="ECO:0000256" key="9">
    <source>
        <dbReference type="HAMAP-Rule" id="MF_00639"/>
    </source>
</evidence>
<evidence type="ECO:0000259" key="11">
    <source>
        <dbReference type="Pfam" id="PF02875"/>
    </source>
</evidence>
<comment type="catalytic activity">
    <reaction evidence="9 10">
        <text>UDP-N-acetyl-alpha-D-muramoyl-L-alanine + D-glutamate + ATP = UDP-N-acetyl-alpha-D-muramoyl-L-alanyl-D-glutamate + ADP + phosphate + H(+)</text>
        <dbReference type="Rhea" id="RHEA:16429"/>
        <dbReference type="ChEBI" id="CHEBI:15378"/>
        <dbReference type="ChEBI" id="CHEBI:29986"/>
        <dbReference type="ChEBI" id="CHEBI:30616"/>
        <dbReference type="ChEBI" id="CHEBI:43474"/>
        <dbReference type="ChEBI" id="CHEBI:83898"/>
        <dbReference type="ChEBI" id="CHEBI:83900"/>
        <dbReference type="ChEBI" id="CHEBI:456216"/>
        <dbReference type="EC" id="6.3.2.9"/>
    </reaction>
</comment>
<accession>A0A8J2BMF0</accession>
<comment type="function">
    <text evidence="9 10">Cell wall formation. Catalyzes the addition of glutamate to the nucleotide precursor UDP-N-acetylmuramoyl-L-alanine (UMA).</text>
</comment>
<evidence type="ECO:0000256" key="1">
    <source>
        <dbReference type="ARBA" id="ARBA00004496"/>
    </source>
</evidence>
<reference evidence="13" key="1">
    <citation type="submission" date="2021-02" db="EMBL/GenBank/DDBJ databases">
        <authorList>
            <person name="Cremers G."/>
            <person name="Picone N."/>
        </authorList>
    </citation>
    <scope>NUCLEOTIDE SEQUENCE</scope>
    <source>
        <strain evidence="13">PQ17</strain>
    </source>
</reference>
<dbReference type="SUPFAM" id="SSF53623">
    <property type="entry name" value="MurD-like peptide ligases, catalytic domain"/>
    <property type="match status" value="1"/>
</dbReference>
<dbReference type="Pfam" id="PF02875">
    <property type="entry name" value="Mur_ligase_C"/>
    <property type="match status" value="1"/>
</dbReference>
<dbReference type="InterPro" id="IPR036565">
    <property type="entry name" value="Mur-like_cat_sf"/>
</dbReference>
<keyword evidence="9 10" id="KW-0961">Cell wall biogenesis/degradation</keyword>
<dbReference type="RefSeq" id="WP_174582066.1">
    <property type="nucleotide sequence ID" value="NZ_CAJNOB010000023.1"/>
</dbReference>
<dbReference type="GO" id="GO:0051301">
    <property type="term" value="P:cell division"/>
    <property type="evidence" value="ECO:0007669"/>
    <property type="project" value="UniProtKB-KW"/>
</dbReference>
<dbReference type="Proteomes" id="UP000663859">
    <property type="component" value="Unassembled WGS sequence"/>
</dbReference>
<keyword evidence="5 9" id="KW-0132">Cell division</keyword>
<proteinExistence type="inferred from homology"/>
<evidence type="ECO:0000256" key="6">
    <source>
        <dbReference type="ARBA" id="ARBA00022741"/>
    </source>
</evidence>
<keyword evidence="8 9" id="KW-0131">Cell cycle</keyword>
<dbReference type="GO" id="GO:0005737">
    <property type="term" value="C:cytoplasm"/>
    <property type="evidence" value="ECO:0007669"/>
    <property type="project" value="UniProtKB-SubCell"/>
</dbReference>
<keyword evidence="9 10" id="KW-0573">Peptidoglycan synthesis</keyword>
<dbReference type="PROSITE" id="PS01011">
    <property type="entry name" value="FOLYLPOLYGLU_SYNT_1"/>
    <property type="match status" value="1"/>
</dbReference>
<evidence type="ECO:0000259" key="12">
    <source>
        <dbReference type="Pfam" id="PF08245"/>
    </source>
</evidence>
<keyword evidence="7 9" id="KW-0067">ATP-binding</keyword>
<dbReference type="InterPro" id="IPR005762">
    <property type="entry name" value="MurD"/>
</dbReference>
<evidence type="ECO:0000313" key="14">
    <source>
        <dbReference type="Proteomes" id="UP000663859"/>
    </source>
</evidence>
<dbReference type="GO" id="GO:0071555">
    <property type="term" value="P:cell wall organization"/>
    <property type="evidence" value="ECO:0007669"/>
    <property type="project" value="UniProtKB-KW"/>
</dbReference>
<dbReference type="HAMAP" id="MF_00639">
    <property type="entry name" value="MurD"/>
    <property type="match status" value="1"/>
</dbReference>
<dbReference type="PANTHER" id="PTHR43692">
    <property type="entry name" value="UDP-N-ACETYLMURAMOYLALANINE--D-GLUTAMATE LIGASE"/>
    <property type="match status" value="1"/>
</dbReference>
<dbReference type="NCBIfam" id="TIGR01087">
    <property type="entry name" value="murD"/>
    <property type="match status" value="1"/>
</dbReference>
<dbReference type="AlphaFoldDB" id="A0A8J2BMF0"/>
<comment type="pathway">
    <text evidence="2 9 10">Cell wall biogenesis; peptidoglycan biosynthesis.</text>
</comment>
<sequence>MQSSSAGKEALEEFFCGTTILVWGLGREGTSFLQLASGWKDVSLVVTDRVEPDDARRTLFSRAQWLPEPEAVEQLDRFDWVVKSPGVCVRKFGLSHEACGKILSQCELLLRFSPGPVVGVTGTKGKSTTAALLYQMILRSGRSARVVGNFGTPPLEGFETLSIETFVVCELSSYQLEFMRASPHVAVWLNLFPEHLDYHGGFQEYQKAKARIALFQKPGDYLIYHGSDAGIQEALTRFPLSSQPIPFDLPDGRSLPESPFLQGRHNRLNIIAAARAAQLLGIETSAIFATIQDFQGLPHRLERVGVFDGITYYDDAISTVPQATLAALEAIRDTATLILGGQDRGIPYEDFARKLARSSVSTLLLLPPSGLRLAKVLSLIDPPFPGNILVVQTLEEAVEEAFRHTPKGKSCLFSPAAPSAPPFRNFEERGEAFKHLVRAMGSSANRLVGG</sequence>
<dbReference type="GO" id="GO:0008764">
    <property type="term" value="F:UDP-N-acetylmuramoylalanine-D-glutamate ligase activity"/>
    <property type="evidence" value="ECO:0007669"/>
    <property type="project" value="UniProtKB-UniRule"/>
</dbReference>
<dbReference type="EMBL" id="CAJNOB010000023">
    <property type="protein sequence ID" value="CAF0698939.1"/>
    <property type="molecule type" value="Genomic_DNA"/>
</dbReference>
<dbReference type="EC" id="6.3.2.9" evidence="9 10"/>
<name>A0A8J2BMF0_9BACT</name>
<evidence type="ECO:0000256" key="5">
    <source>
        <dbReference type="ARBA" id="ARBA00022618"/>
    </source>
</evidence>
<dbReference type="GO" id="GO:0008360">
    <property type="term" value="P:regulation of cell shape"/>
    <property type="evidence" value="ECO:0007669"/>
    <property type="project" value="UniProtKB-KW"/>
</dbReference>
<dbReference type="GO" id="GO:0005524">
    <property type="term" value="F:ATP binding"/>
    <property type="evidence" value="ECO:0007669"/>
    <property type="project" value="UniProtKB-UniRule"/>
</dbReference>
<evidence type="ECO:0000256" key="4">
    <source>
        <dbReference type="ARBA" id="ARBA00022598"/>
    </source>
</evidence>
<gene>
    <name evidence="9 13" type="primary">murD</name>
    <name evidence="13" type="ORF">MPNT_30070</name>
</gene>
<dbReference type="InterPro" id="IPR004101">
    <property type="entry name" value="Mur_ligase_C"/>
</dbReference>
<feature type="binding site" evidence="9">
    <location>
        <begin position="122"/>
        <end position="128"/>
    </location>
    <ligand>
        <name>ATP</name>
        <dbReference type="ChEBI" id="CHEBI:30616"/>
    </ligand>
</feature>
<comment type="subcellular location">
    <subcellularLocation>
        <location evidence="1 9 10">Cytoplasm</location>
    </subcellularLocation>
</comment>
<evidence type="ECO:0000256" key="10">
    <source>
        <dbReference type="RuleBase" id="RU003664"/>
    </source>
</evidence>
<dbReference type="PANTHER" id="PTHR43692:SF1">
    <property type="entry name" value="UDP-N-ACETYLMURAMOYLALANINE--D-GLUTAMATE LIGASE"/>
    <property type="match status" value="1"/>
</dbReference>
<dbReference type="GO" id="GO:0009252">
    <property type="term" value="P:peptidoglycan biosynthetic process"/>
    <property type="evidence" value="ECO:0007669"/>
    <property type="project" value="UniProtKB-UniRule"/>
</dbReference>
<dbReference type="InterPro" id="IPR013221">
    <property type="entry name" value="Mur_ligase_cen"/>
</dbReference>
<comment type="caution">
    <text evidence="13">The sequence shown here is derived from an EMBL/GenBank/DDBJ whole genome shotgun (WGS) entry which is preliminary data.</text>
</comment>
<keyword evidence="14" id="KW-1185">Reference proteome</keyword>
<dbReference type="Gene3D" id="3.90.190.20">
    <property type="entry name" value="Mur ligase, C-terminal domain"/>
    <property type="match status" value="1"/>
</dbReference>